<reference evidence="2 3" key="1">
    <citation type="journal article" date="2019" name="Int. J. Syst. Evol. Microbiol.">
        <title>The Global Catalogue of Microorganisms (GCM) 10K type strain sequencing project: providing services to taxonomists for standard genome sequencing and annotation.</title>
        <authorList>
            <consortium name="The Broad Institute Genomics Platform"/>
            <consortium name="The Broad Institute Genome Sequencing Center for Infectious Disease"/>
            <person name="Wu L."/>
            <person name="Ma J."/>
        </authorList>
    </citation>
    <scope>NUCLEOTIDE SEQUENCE [LARGE SCALE GENOMIC DNA]</scope>
    <source>
        <strain evidence="2 3">JCM 16009</strain>
    </source>
</reference>
<gene>
    <name evidence="2" type="ORF">GCM10009836_15450</name>
</gene>
<dbReference type="Pfam" id="PF04149">
    <property type="entry name" value="DUF397"/>
    <property type="match status" value="1"/>
</dbReference>
<dbReference type="EMBL" id="BAAAQK010000004">
    <property type="protein sequence ID" value="GAA1837652.1"/>
    <property type="molecule type" value="Genomic_DNA"/>
</dbReference>
<feature type="domain" description="DUF397" evidence="1">
    <location>
        <begin position="10"/>
        <end position="60"/>
    </location>
</feature>
<protein>
    <recommendedName>
        <fullName evidence="1">DUF397 domain-containing protein</fullName>
    </recommendedName>
</protein>
<dbReference type="RefSeq" id="WP_344413928.1">
    <property type="nucleotide sequence ID" value="NZ_BAAAQK010000004.1"/>
</dbReference>
<evidence type="ECO:0000259" key="1">
    <source>
        <dbReference type="Pfam" id="PF04149"/>
    </source>
</evidence>
<evidence type="ECO:0000313" key="2">
    <source>
        <dbReference type="EMBL" id="GAA1837652.1"/>
    </source>
</evidence>
<dbReference type="Proteomes" id="UP001500449">
    <property type="component" value="Unassembled WGS sequence"/>
</dbReference>
<keyword evidence="3" id="KW-1185">Reference proteome</keyword>
<sequence length="77" mass="8607">MRPNRFSPAYRTSSFCASGQCVEVAELGGGRIAVRDSKNRLKPRHVFTADEWEAFVRGVKAGEFDLTARGPETQHRP</sequence>
<proteinExistence type="predicted"/>
<organism evidence="2 3">
    <name type="scientific">Pseudonocardia ailaonensis</name>
    <dbReference type="NCBI Taxonomy" id="367279"/>
    <lineage>
        <taxon>Bacteria</taxon>
        <taxon>Bacillati</taxon>
        <taxon>Actinomycetota</taxon>
        <taxon>Actinomycetes</taxon>
        <taxon>Pseudonocardiales</taxon>
        <taxon>Pseudonocardiaceae</taxon>
        <taxon>Pseudonocardia</taxon>
    </lineage>
</organism>
<evidence type="ECO:0000313" key="3">
    <source>
        <dbReference type="Proteomes" id="UP001500449"/>
    </source>
</evidence>
<dbReference type="InterPro" id="IPR007278">
    <property type="entry name" value="DUF397"/>
</dbReference>
<accession>A0ABN2MU47</accession>
<comment type="caution">
    <text evidence="2">The sequence shown here is derived from an EMBL/GenBank/DDBJ whole genome shotgun (WGS) entry which is preliminary data.</text>
</comment>
<name>A0ABN2MU47_9PSEU</name>